<protein>
    <submittedName>
        <fullName evidence="2">Uncharacterized protein</fullName>
    </submittedName>
</protein>
<comment type="caution">
    <text evidence="2">The sequence shown here is derived from an EMBL/GenBank/DDBJ whole genome shotgun (WGS) entry which is preliminary data.</text>
</comment>
<feature type="region of interest" description="Disordered" evidence="1">
    <location>
        <begin position="82"/>
        <end position="105"/>
    </location>
</feature>
<keyword evidence="3" id="KW-1185">Reference proteome</keyword>
<reference evidence="2" key="1">
    <citation type="submission" date="2023-03" db="EMBL/GenBank/DDBJ databases">
        <title>Massive genome expansion in bonnet fungi (Mycena s.s.) driven by repeated elements and novel gene families across ecological guilds.</title>
        <authorList>
            <consortium name="Lawrence Berkeley National Laboratory"/>
            <person name="Harder C.B."/>
            <person name="Miyauchi S."/>
            <person name="Viragh M."/>
            <person name="Kuo A."/>
            <person name="Thoen E."/>
            <person name="Andreopoulos B."/>
            <person name="Lu D."/>
            <person name="Skrede I."/>
            <person name="Drula E."/>
            <person name="Henrissat B."/>
            <person name="Morin E."/>
            <person name="Kohler A."/>
            <person name="Barry K."/>
            <person name="LaButti K."/>
            <person name="Morin E."/>
            <person name="Salamov A."/>
            <person name="Lipzen A."/>
            <person name="Mereny Z."/>
            <person name="Hegedus B."/>
            <person name="Baldrian P."/>
            <person name="Stursova M."/>
            <person name="Weitz H."/>
            <person name="Taylor A."/>
            <person name="Grigoriev I.V."/>
            <person name="Nagy L.G."/>
            <person name="Martin F."/>
            <person name="Kauserud H."/>
        </authorList>
    </citation>
    <scope>NUCLEOTIDE SEQUENCE</scope>
    <source>
        <strain evidence="2">CBHHK182m</strain>
    </source>
</reference>
<dbReference type="Proteomes" id="UP001215598">
    <property type="component" value="Unassembled WGS sequence"/>
</dbReference>
<feature type="compositionally biased region" description="Low complexity" evidence="1">
    <location>
        <begin position="394"/>
        <end position="409"/>
    </location>
</feature>
<feature type="compositionally biased region" description="Low complexity" evidence="1">
    <location>
        <begin position="518"/>
        <end position="534"/>
    </location>
</feature>
<gene>
    <name evidence="2" type="ORF">B0H16DRAFT_1709757</name>
</gene>
<dbReference type="AlphaFoldDB" id="A0AAD7KCR7"/>
<feature type="region of interest" description="Disordered" evidence="1">
    <location>
        <begin position="379"/>
        <end position="459"/>
    </location>
</feature>
<feature type="compositionally biased region" description="Basic residues" evidence="1">
    <location>
        <begin position="1"/>
        <end position="10"/>
    </location>
</feature>
<feature type="region of interest" description="Disordered" evidence="1">
    <location>
        <begin position="503"/>
        <end position="637"/>
    </location>
</feature>
<dbReference type="EMBL" id="JARKIB010000003">
    <property type="protein sequence ID" value="KAJ7782926.1"/>
    <property type="molecule type" value="Genomic_DNA"/>
</dbReference>
<feature type="compositionally biased region" description="Acidic residues" evidence="1">
    <location>
        <begin position="583"/>
        <end position="600"/>
    </location>
</feature>
<organism evidence="2 3">
    <name type="scientific">Mycena metata</name>
    <dbReference type="NCBI Taxonomy" id="1033252"/>
    <lineage>
        <taxon>Eukaryota</taxon>
        <taxon>Fungi</taxon>
        <taxon>Dikarya</taxon>
        <taxon>Basidiomycota</taxon>
        <taxon>Agaricomycotina</taxon>
        <taxon>Agaricomycetes</taxon>
        <taxon>Agaricomycetidae</taxon>
        <taxon>Agaricales</taxon>
        <taxon>Marasmiineae</taxon>
        <taxon>Mycenaceae</taxon>
        <taxon>Mycena</taxon>
    </lineage>
</organism>
<evidence type="ECO:0000313" key="3">
    <source>
        <dbReference type="Proteomes" id="UP001215598"/>
    </source>
</evidence>
<feature type="compositionally biased region" description="Basic residues" evidence="1">
    <location>
        <begin position="567"/>
        <end position="576"/>
    </location>
</feature>
<feature type="compositionally biased region" description="Basic and acidic residues" evidence="1">
    <location>
        <begin position="84"/>
        <end position="105"/>
    </location>
</feature>
<sequence>MSTTRQRKKKSGNDDDDERRKRRGNQGDFHGQREEFLRKNLQAYMDASEAGTTRDFWPDLFFAWWKKFPWWLSLKEEPTEDMELEGRQTADKDMTEAQKAEKRDALDKMEKKIKAWFNYQRGLTGGSTKNPWAPLLKELRRLGETPAPKRLADFQCYMQQPDHREKIQKLFVERHPDKVNTRGHINERAGIARELLAQEDAEVQKAITTLADAEHELAMKEWKEARNGTGELDEDEKKLARERWAVTVGPLLKILSEYTGYHISLIVGRIDTTTYKFDIRSLHEGKTTGKNPQDWPQWAGASTYNDHVVRQFMRFLIAADAEPGSPEAVFVGEDPLEILRQRGIEAAAAAASSSTNGQNASASASTSAIAAVVSSSISGQSASSSPIIPAGVPTAAASSSTSDQNTSSAPPTIAAGMHGTAVVSSSSSAQNATSSPSTVVGAPAAAAPPPVRLPPAPSALDGMAGVDDALKRSVLALAPEACEERIAELRLMPEYFRRRQSGIAKSREDVEDAEQADEAAAAAAEAAPGAVNAGAKRKRGGNPKSKPGAKAKSKADTKSKAVSEGKKKAKKSKRKGPMGLDPSDSEEEEDDSARSEDEDAAATPPPREKHPRGAAGGEGMKAPAWASSAKTALEAGRDGGPVWTKLVGLWWAKEVSRKFKGPTRGHTEGRPIQVGNWIQYARKGPPKPAITDVEQFGKEWWDWWRLMNPNWRQPLRSGRLEQARGGEEWDSVDLSGPNGVLNAIICLRWWKDTLEGNEDEEQEIKWQIAVEEVIWVIEAINADNADAEMEDV</sequence>
<feature type="compositionally biased region" description="Basic residues" evidence="1">
    <location>
        <begin position="535"/>
        <end position="552"/>
    </location>
</feature>
<feature type="compositionally biased region" description="Pro residues" evidence="1">
    <location>
        <begin position="446"/>
        <end position="457"/>
    </location>
</feature>
<evidence type="ECO:0000313" key="2">
    <source>
        <dbReference type="EMBL" id="KAJ7782926.1"/>
    </source>
</evidence>
<feature type="compositionally biased region" description="Basic and acidic residues" evidence="1">
    <location>
        <begin position="553"/>
        <end position="566"/>
    </location>
</feature>
<evidence type="ECO:0000256" key="1">
    <source>
        <dbReference type="SAM" id="MobiDB-lite"/>
    </source>
</evidence>
<proteinExistence type="predicted"/>
<accession>A0AAD7KCR7</accession>
<feature type="compositionally biased region" description="Low complexity" evidence="1">
    <location>
        <begin position="420"/>
        <end position="445"/>
    </location>
</feature>
<name>A0AAD7KCR7_9AGAR</name>
<feature type="region of interest" description="Disordered" evidence="1">
    <location>
        <begin position="1"/>
        <end position="33"/>
    </location>
</feature>